<dbReference type="AlphaFoldDB" id="A0AA86SW12"/>
<proteinExistence type="predicted"/>
<evidence type="ECO:0000313" key="1">
    <source>
        <dbReference type="EMBL" id="CAJ1968208.1"/>
    </source>
</evidence>
<sequence length="107" mass="12794">MAGAFNNGQVLFVREGEDKRKRHNAKRETPKRVMIKQRKQMKWLKPKACILHEKAYIKRDDIHTTCMHQKIFLPLSQIEEKKKVMEGEISLRDFVLSREEQNEGERM</sequence>
<dbReference type="Proteomes" id="UP001189624">
    <property type="component" value="Chromosome 7"/>
</dbReference>
<gene>
    <name evidence="1" type="ORF">AYBTSS11_LOCUS21591</name>
</gene>
<accession>A0AA86SW12</accession>
<keyword evidence="2" id="KW-1185">Reference proteome</keyword>
<reference evidence="1" key="1">
    <citation type="submission" date="2023-10" db="EMBL/GenBank/DDBJ databases">
        <authorList>
            <person name="Domelevo Entfellner J.-B."/>
        </authorList>
    </citation>
    <scope>NUCLEOTIDE SEQUENCE</scope>
</reference>
<evidence type="ECO:0000313" key="2">
    <source>
        <dbReference type="Proteomes" id="UP001189624"/>
    </source>
</evidence>
<dbReference type="Gramene" id="rna-AYBTSS11_LOCUS21591">
    <property type="protein sequence ID" value="CAJ1968208.1"/>
    <property type="gene ID" value="gene-AYBTSS11_LOCUS21591"/>
</dbReference>
<protein>
    <submittedName>
        <fullName evidence="1">Uncharacterized protein</fullName>
    </submittedName>
</protein>
<organism evidence="1 2">
    <name type="scientific">Sphenostylis stenocarpa</name>
    <dbReference type="NCBI Taxonomy" id="92480"/>
    <lineage>
        <taxon>Eukaryota</taxon>
        <taxon>Viridiplantae</taxon>
        <taxon>Streptophyta</taxon>
        <taxon>Embryophyta</taxon>
        <taxon>Tracheophyta</taxon>
        <taxon>Spermatophyta</taxon>
        <taxon>Magnoliopsida</taxon>
        <taxon>eudicotyledons</taxon>
        <taxon>Gunneridae</taxon>
        <taxon>Pentapetalae</taxon>
        <taxon>rosids</taxon>
        <taxon>fabids</taxon>
        <taxon>Fabales</taxon>
        <taxon>Fabaceae</taxon>
        <taxon>Papilionoideae</taxon>
        <taxon>50 kb inversion clade</taxon>
        <taxon>NPAAA clade</taxon>
        <taxon>indigoferoid/millettioid clade</taxon>
        <taxon>Phaseoleae</taxon>
        <taxon>Sphenostylis</taxon>
    </lineage>
</organism>
<name>A0AA86SW12_9FABA</name>
<dbReference type="EMBL" id="OY731404">
    <property type="protein sequence ID" value="CAJ1968208.1"/>
    <property type="molecule type" value="Genomic_DNA"/>
</dbReference>